<evidence type="ECO:0000313" key="1">
    <source>
        <dbReference type="EMBL" id="GAA0591667.1"/>
    </source>
</evidence>
<evidence type="ECO:0008006" key="3">
    <source>
        <dbReference type="Google" id="ProtNLM"/>
    </source>
</evidence>
<name>A0ABN1FIW1_9HYPH</name>
<dbReference type="RefSeq" id="WP_343800453.1">
    <property type="nucleotide sequence ID" value="NZ_BAAADE010000001.1"/>
</dbReference>
<gene>
    <name evidence="1" type="ORF">GCM10008943_03380</name>
</gene>
<organism evidence="1 2">
    <name type="scientific">Paenochrobactrum glaciei</name>
    <dbReference type="NCBI Taxonomy" id="486407"/>
    <lineage>
        <taxon>Bacteria</taxon>
        <taxon>Pseudomonadati</taxon>
        <taxon>Pseudomonadota</taxon>
        <taxon>Alphaproteobacteria</taxon>
        <taxon>Hyphomicrobiales</taxon>
        <taxon>Brucellaceae</taxon>
        <taxon>Paenochrobactrum</taxon>
    </lineage>
</organism>
<sequence length="103" mass="11691">MQNSTLKQSIVAFQAEKQRLSLHASQRTALQILANIDMDKIILAALTEQESAVKKLRRLIERERLKGTAGHWSYDLNRHIALKQALDRLKHAILVQAAPITIQ</sequence>
<accession>A0ABN1FIW1</accession>
<evidence type="ECO:0000313" key="2">
    <source>
        <dbReference type="Proteomes" id="UP001424441"/>
    </source>
</evidence>
<dbReference type="Proteomes" id="UP001424441">
    <property type="component" value="Unassembled WGS sequence"/>
</dbReference>
<comment type="caution">
    <text evidence="1">The sequence shown here is derived from an EMBL/GenBank/DDBJ whole genome shotgun (WGS) entry which is preliminary data.</text>
</comment>
<dbReference type="EMBL" id="BAAADE010000001">
    <property type="protein sequence ID" value="GAA0591667.1"/>
    <property type="molecule type" value="Genomic_DNA"/>
</dbReference>
<reference evidence="1 2" key="1">
    <citation type="journal article" date="2019" name="Int. J. Syst. Evol. Microbiol.">
        <title>The Global Catalogue of Microorganisms (GCM) 10K type strain sequencing project: providing services to taxonomists for standard genome sequencing and annotation.</title>
        <authorList>
            <consortium name="The Broad Institute Genomics Platform"/>
            <consortium name="The Broad Institute Genome Sequencing Center for Infectious Disease"/>
            <person name="Wu L."/>
            <person name="Ma J."/>
        </authorList>
    </citation>
    <scope>NUCLEOTIDE SEQUENCE [LARGE SCALE GENOMIC DNA]</scope>
    <source>
        <strain evidence="1 2">JCM 15115</strain>
    </source>
</reference>
<protein>
    <recommendedName>
        <fullName evidence="3">Cytoplasmic protein</fullName>
    </recommendedName>
</protein>
<keyword evidence="2" id="KW-1185">Reference proteome</keyword>
<proteinExistence type="predicted"/>